<evidence type="ECO:0000259" key="2">
    <source>
        <dbReference type="SMART" id="SM00481"/>
    </source>
</evidence>
<evidence type="ECO:0000313" key="4">
    <source>
        <dbReference type="Proteomes" id="UP001499979"/>
    </source>
</evidence>
<dbReference type="InterPro" id="IPR003141">
    <property type="entry name" value="Pol/His_phosphatase_N"/>
</dbReference>
<feature type="domain" description="Polymerase/histidinol phosphatase N-terminal" evidence="2">
    <location>
        <begin position="3"/>
        <end position="68"/>
    </location>
</feature>
<keyword evidence="4" id="KW-1185">Reference proteome</keyword>
<comment type="caution">
    <text evidence="3">The sequence shown here is derived from an EMBL/GenBank/DDBJ whole genome shotgun (WGS) entry which is preliminary data.</text>
</comment>
<dbReference type="RefSeq" id="WP_343906125.1">
    <property type="nucleotide sequence ID" value="NZ_BAAAJE010000002.1"/>
</dbReference>
<evidence type="ECO:0000313" key="3">
    <source>
        <dbReference type="EMBL" id="GAA1131502.1"/>
    </source>
</evidence>
<name>A0ABN1UA97_9ACTN</name>
<dbReference type="Gene3D" id="1.10.150.650">
    <property type="match status" value="1"/>
</dbReference>
<protein>
    <submittedName>
        <fullName evidence="3">PHP domain-containing protein</fullName>
    </submittedName>
</protein>
<feature type="region of interest" description="Disordered" evidence="1">
    <location>
        <begin position="261"/>
        <end position="286"/>
    </location>
</feature>
<feature type="compositionally biased region" description="Low complexity" evidence="1">
    <location>
        <begin position="273"/>
        <end position="286"/>
    </location>
</feature>
<gene>
    <name evidence="3" type="ORF">GCM10009606_09500</name>
</gene>
<dbReference type="SUPFAM" id="SSF89550">
    <property type="entry name" value="PHP domain-like"/>
    <property type="match status" value="1"/>
</dbReference>
<dbReference type="EMBL" id="BAAAJE010000002">
    <property type="protein sequence ID" value="GAA1131502.1"/>
    <property type="molecule type" value="Genomic_DNA"/>
</dbReference>
<dbReference type="PANTHER" id="PTHR42924">
    <property type="entry name" value="EXONUCLEASE"/>
    <property type="match status" value="1"/>
</dbReference>
<proteinExistence type="predicted"/>
<dbReference type="Pfam" id="PF02811">
    <property type="entry name" value="PHP"/>
    <property type="match status" value="1"/>
</dbReference>
<dbReference type="InterPro" id="IPR004013">
    <property type="entry name" value="PHP_dom"/>
</dbReference>
<dbReference type="InterPro" id="IPR016195">
    <property type="entry name" value="Pol/histidinol_Pase-like"/>
</dbReference>
<organism evidence="3 4">
    <name type="scientific">Nocardioides aquiterrae</name>
    <dbReference type="NCBI Taxonomy" id="203799"/>
    <lineage>
        <taxon>Bacteria</taxon>
        <taxon>Bacillati</taxon>
        <taxon>Actinomycetota</taxon>
        <taxon>Actinomycetes</taxon>
        <taxon>Propionibacteriales</taxon>
        <taxon>Nocardioidaceae</taxon>
        <taxon>Nocardioides</taxon>
    </lineage>
</organism>
<reference evidence="3 4" key="1">
    <citation type="journal article" date="2019" name="Int. J. Syst. Evol. Microbiol.">
        <title>The Global Catalogue of Microorganisms (GCM) 10K type strain sequencing project: providing services to taxonomists for standard genome sequencing and annotation.</title>
        <authorList>
            <consortium name="The Broad Institute Genomics Platform"/>
            <consortium name="The Broad Institute Genome Sequencing Center for Infectious Disease"/>
            <person name="Wu L."/>
            <person name="Ma J."/>
        </authorList>
    </citation>
    <scope>NUCLEOTIDE SEQUENCE [LARGE SCALE GENOMIC DNA]</scope>
    <source>
        <strain evidence="3 4">JCM 11813</strain>
    </source>
</reference>
<dbReference type="SMART" id="SM00481">
    <property type="entry name" value="POLIIIAc"/>
    <property type="match status" value="1"/>
</dbReference>
<dbReference type="InterPro" id="IPR052018">
    <property type="entry name" value="PHP_domain"/>
</dbReference>
<evidence type="ECO:0000256" key="1">
    <source>
        <dbReference type="SAM" id="MobiDB-lite"/>
    </source>
</evidence>
<dbReference type="Proteomes" id="UP001499979">
    <property type="component" value="Unassembled WGS sequence"/>
</dbReference>
<dbReference type="PANTHER" id="PTHR42924:SF3">
    <property type="entry name" value="POLYMERASE_HISTIDINOL PHOSPHATASE N-TERMINAL DOMAIN-CONTAINING PROTEIN"/>
    <property type="match status" value="1"/>
</dbReference>
<sequence>MRIDLHTHSRASDGTDTPAGLVRAAVDAGLDVLAITDHDTADGWAEARRAAEETGLTLVPGMEISSRHRGRGVHLLAYWPDPAHAPLTAELDRVLAGRQGRVPVMVDRLRALGIEITEDDVRRAAQGAVASGRPHVADALVTLGVVPDRTAAFDRYLGWGRPAHVDRYAVPLERALALVQEAGGVSVVAHPWGRGGLGHPDEATFAELKDLGLTGVEVDHQDHDAAARDRLRAIARNLDLVATGSSDYHGDGKADHDLGCNTTAPDEYERLTSARATGTAGARRPG</sequence>
<dbReference type="CDD" id="cd07438">
    <property type="entry name" value="PHP_HisPPase_AMP"/>
    <property type="match status" value="1"/>
</dbReference>
<accession>A0ABN1UA97</accession>
<dbReference type="Gene3D" id="3.20.20.140">
    <property type="entry name" value="Metal-dependent hydrolases"/>
    <property type="match status" value="1"/>
</dbReference>